<dbReference type="Proteomes" id="UP000243723">
    <property type="component" value="Unassembled WGS sequence"/>
</dbReference>
<gene>
    <name evidence="1" type="ORF">B9Z65_3032</name>
</gene>
<sequence>MTAMNTKGRWPICIGIAATLVFIIGMVHQSREHLPESIRKYTSFHDHAQEHQVSKLDPVMQNAPSFYEIAIKHGTDKVTDHSYQDMYETYLPALRDKNLKMLEIGLGCDMSYGPGASYYTWLEYFPNVDLYFIEYNAKCAEQWADKTTGATIITGDQGDAVFLEKFMSEHGKDFDIIIDDGGHTMEQQQTSLKHLWKAVKPGGIYFCEDLQTSYWDNYGGGSVAVKEGKKTMMQYIHLLIEDITYGPRRVQFEQVEQMVHIDCGRENEFNEAINHDFLNVLTITSPSTHLFINLHHQPMQLIHNLLILLLTLTTQVLANHHHGQHPFVSPDELGNDPYTGLKMSSSSKSLNVFKKPLALHSTSPMTGFLRNGYCEVPASDFGNHGVAAEVSEEFLDFSASRGNDLRPVGLKGGCKWCLCASRWLEAFEARGQQGDKVVPKIFLNATNESALKKIKLEDLKAFAVDKEQ</sequence>
<reference evidence="1 2" key="1">
    <citation type="submission" date="2017-05" db="EMBL/GenBank/DDBJ databases">
        <title>Draft genome sequence of Elsinoe australis.</title>
        <authorList>
            <person name="Cheng Q."/>
        </authorList>
    </citation>
    <scope>NUCLEOTIDE SEQUENCE [LARGE SCALE GENOMIC DNA]</scope>
    <source>
        <strain evidence="1 2">NL1</strain>
    </source>
</reference>
<dbReference type="Gene3D" id="3.40.50.150">
    <property type="entry name" value="Vaccinia Virus protein VP39"/>
    <property type="match status" value="1"/>
</dbReference>
<dbReference type="OrthoDB" id="407477at2759"/>
<dbReference type="Pfam" id="PF09996">
    <property type="entry name" value="DUF2237"/>
    <property type="match status" value="1"/>
</dbReference>
<dbReference type="EMBL" id="NHZQ01000121">
    <property type="protein sequence ID" value="PSK51765.1"/>
    <property type="molecule type" value="Genomic_DNA"/>
</dbReference>
<accession>A0A2P7ZU72</accession>
<comment type="caution">
    <text evidence="1">The sequence shown here is derived from an EMBL/GenBank/DDBJ whole genome shotgun (WGS) entry which is preliminary data.</text>
</comment>
<dbReference type="InterPro" id="IPR018714">
    <property type="entry name" value="DUF2237"/>
</dbReference>
<name>A0A2P7ZU72_9PEZI</name>
<dbReference type="PANTHER" id="PTHR37466">
    <property type="entry name" value="SLR1628 PROTEIN"/>
    <property type="match status" value="1"/>
</dbReference>
<evidence type="ECO:0000313" key="2">
    <source>
        <dbReference type="Proteomes" id="UP000243723"/>
    </source>
</evidence>
<proteinExistence type="predicted"/>
<dbReference type="Gene3D" id="3.30.56.110">
    <property type="entry name" value="Protein of unknown function DUF2237"/>
    <property type="match status" value="1"/>
</dbReference>
<dbReference type="CDD" id="cd02440">
    <property type="entry name" value="AdoMet_MTases"/>
    <property type="match status" value="1"/>
</dbReference>
<dbReference type="AlphaFoldDB" id="A0A2P7ZU72"/>
<keyword evidence="2" id="KW-1185">Reference proteome</keyword>
<protein>
    <submittedName>
        <fullName evidence="1">Uncharacterized protein</fullName>
    </submittedName>
</protein>
<dbReference type="STRING" id="40998.A0A2P7ZU72"/>
<evidence type="ECO:0000313" key="1">
    <source>
        <dbReference type="EMBL" id="PSK51765.1"/>
    </source>
</evidence>
<dbReference type="SUPFAM" id="SSF53335">
    <property type="entry name" value="S-adenosyl-L-methionine-dependent methyltransferases"/>
    <property type="match status" value="1"/>
</dbReference>
<dbReference type="InterPro" id="IPR029063">
    <property type="entry name" value="SAM-dependent_MTases_sf"/>
</dbReference>
<dbReference type="PANTHER" id="PTHR37466:SF1">
    <property type="entry name" value="SLR1628 PROTEIN"/>
    <property type="match status" value="1"/>
</dbReference>
<organism evidence="1 2">
    <name type="scientific">Elsinoe australis</name>
    <dbReference type="NCBI Taxonomy" id="40998"/>
    <lineage>
        <taxon>Eukaryota</taxon>
        <taxon>Fungi</taxon>
        <taxon>Dikarya</taxon>
        <taxon>Ascomycota</taxon>
        <taxon>Pezizomycotina</taxon>
        <taxon>Dothideomycetes</taxon>
        <taxon>Dothideomycetidae</taxon>
        <taxon>Myriangiales</taxon>
        <taxon>Elsinoaceae</taxon>
        <taxon>Elsinoe</taxon>
    </lineage>
</organism>